<dbReference type="InterPro" id="IPR009056">
    <property type="entry name" value="Cyt_c-like_dom"/>
</dbReference>
<dbReference type="SUPFAM" id="SSF49742">
    <property type="entry name" value="PHM/PNGase F"/>
    <property type="match status" value="2"/>
</dbReference>
<dbReference type="InterPro" id="IPR024548">
    <property type="entry name" value="Cu2_monoox_C"/>
</dbReference>
<keyword evidence="7" id="KW-0503">Monooxygenase</keyword>
<name>A0A1T5JUP9_9BACT</name>
<dbReference type="GO" id="GO:0009055">
    <property type="term" value="F:electron transfer activity"/>
    <property type="evidence" value="ECO:0007669"/>
    <property type="project" value="InterPro"/>
</dbReference>
<proteinExistence type="predicted"/>
<dbReference type="EMBL" id="FUZU01000001">
    <property type="protein sequence ID" value="SKC55173.1"/>
    <property type="molecule type" value="Genomic_DNA"/>
</dbReference>
<keyword evidence="1 5" id="KW-0349">Heme</keyword>
<evidence type="ECO:0000313" key="8">
    <source>
        <dbReference type="Proteomes" id="UP000190961"/>
    </source>
</evidence>
<keyword evidence="3 5" id="KW-0408">Iron</keyword>
<feature type="domain" description="Cytochrome c" evidence="6">
    <location>
        <begin position="14"/>
        <end position="106"/>
    </location>
</feature>
<dbReference type="Gene3D" id="2.60.120.230">
    <property type="match status" value="1"/>
</dbReference>
<dbReference type="GO" id="GO:0046872">
    <property type="term" value="F:metal ion binding"/>
    <property type="evidence" value="ECO:0007669"/>
    <property type="project" value="UniProtKB-KW"/>
</dbReference>
<accession>A0A1T5JUP9</accession>
<evidence type="ECO:0000256" key="2">
    <source>
        <dbReference type="ARBA" id="ARBA00022723"/>
    </source>
</evidence>
<evidence type="ECO:0000256" key="5">
    <source>
        <dbReference type="PROSITE-ProRule" id="PRU00433"/>
    </source>
</evidence>
<dbReference type="InterPro" id="IPR036909">
    <property type="entry name" value="Cyt_c-like_dom_sf"/>
</dbReference>
<dbReference type="STRING" id="688867.SAMN05660236_1513"/>
<dbReference type="PROSITE" id="PS51007">
    <property type="entry name" value="CYTC"/>
    <property type="match status" value="1"/>
</dbReference>
<organism evidence="7 8">
    <name type="scientific">Ohtaekwangia koreensis</name>
    <dbReference type="NCBI Taxonomy" id="688867"/>
    <lineage>
        <taxon>Bacteria</taxon>
        <taxon>Pseudomonadati</taxon>
        <taxon>Bacteroidota</taxon>
        <taxon>Cytophagia</taxon>
        <taxon>Cytophagales</taxon>
        <taxon>Fulvivirgaceae</taxon>
        <taxon>Ohtaekwangia</taxon>
    </lineage>
</organism>
<gene>
    <name evidence="7" type="ORF">SAMN05660236_1513</name>
</gene>
<dbReference type="SUPFAM" id="SSF46626">
    <property type="entry name" value="Cytochrome c"/>
    <property type="match status" value="1"/>
</dbReference>
<keyword evidence="7" id="KW-0560">Oxidoreductase</keyword>
<protein>
    <submittedName>
        <fullName evidence="7">Copper type II ascorbate-dependent monooxygenase, C-terminal domain</fullName>
    </submittedName>
</protein>
<dbReference type="GO" id="GO:0016715">
    <property type="term" value="F:oxidoreductase activity, acting on paired donors, with incorporation or reduction of molecular oxygen, reduced ascorbate as one donor, and incorporation of one atom of oxygen"/>
    <property type="evidence" value="ECO:0007669"/>
    <property type="project" value="InterPro"/>
</dbReference>
<dbReference type="OrthoDB" id="9786191at2"/>
<evidence type="ECO:0000256" key="3">
    <source>
        <dbReference type="ARBA" id="ARBA00023004"/>
    </source>
</evidence>
<dbReference type="InterPro" id="IPR014784">
    <property type="entry name" value="Cu2_ascorb_mOase-like_C"/>
</dbReference>
<keyword evidence="8" id="KW-1185">Reference proteome</keyword>
<dbReference type="RefSeq" id="WP_079686046.1">
    <property type="nucleotide sequence ID" value="NZ_FUZU01000001.1"/>
</dbReference>
<evidence type="ECO:0000259" key="6">
    <source>
        <dbReference type="PROSITE" id="PS51007"/>
    </source>
</evidence>
<dbReference type="Pfam" id="PF03712">
    <property type="entry name" value="Cu2_monoox_C"/>
    <property type="match status" value="1"/>
</dbReference>
<evidence type="ECO:0000256" key="1">
    <source>
        <dbReference type="ARBA" id="ARBA00022617"/>
    </source>
</evidence>
<sequence>MNKFSLLFIACLLSLQVAGQKLTFYKDIQPLIHAKCAGCHRPGGGAPFNLITYEDISKRAGFIKKVIASRYMPPWRADDHYVAFSNNRSLSDDEIQKITSWIDAETPKGKASLQAEKDLLAKIKAGTTYDRSPDLTLKMKSSYIVKGDRAERFMVFKIPFELAEFANVEAVEFTTNNKRIIHHANFAVHPVEDKSIDIHKTIDSINLGTSRYLYDQWLPYKKEITYYGGWIPGTSFESYPEGMGWVMPKRGVVLLTIHFSPSAKEEESISGVNFFFKKTPINRKVKVISLGSGGIGERDIYPPLVLFAGEVQTHRLRIANSREDISLLYIWPHMHYLGKDFKAFATRENDTIPLVHIPSWDFRWQEIYRYKKPVVLKKGDVVNVYGTYDNTANNPLNPNNPPKFVESSGDMRSDQEMLTLLMVYVTYQPGDETITYDP</sequence>
<dbReference type="InterPro" id="IPR008977">
    <property type="entry name" value="PHM/PNGase_F_dom_sf"/>
</dbReference>
<dbReference type="Proteomes" id="UP000190961">
    <property type="component" value="Unassembled WGS sequence"/>
</dbReference>
<dbReference type="GO" id="GO:0020037">
    <property type="term" value="F:heme binding"/>
    <property type="evidence" value="ECO:0007669"/>
    <property type="project" value="InterPro"/>
</dbReference>
<evidence type="ECO:0000313" key="7">
    <source>
        <dbReference type="EMBL" id="SKC55173.1"/>
    </source>
</evidence>
<reference evidence="7 8" key="1">
    <citation type="submission" date="2017-02" db="EMBL/GenBank/DDBJ databases">
        <authorList>
            <person name="Peterson S.W."/>
        </authorList>
    </citation>
    <scope>NUCLEOTIDE SEQUENCE [LARGE SCALE GENOMIC DNA]</scope>
    <source>
        <strain evidence="7 8">DSM 25262</strain>
    </source>
</reference>
<dbReference type="AlphaFoldDB" id="A0A1T5JUP9"/>
<keyword evidence="2 5" id="KW-0479">Metal-binding</keyword>
<keyword evidence="4" id="KW-1015">Disulfide bond</keyword>
<evidence type="ECO:0000256" key="4">
    <source>
        <dbReference type="ARBA" id="ARBA00023157"/>
    </source>
</evidence>